<dbReference type="Proteomes" id="UP000318946">
    <property type="component" value="Chromosome"/>
</dbReference>
<feature type="region of interest" description="Disordered" evidence="1">
    <location>
        <begin position="1"/>
        <end position="21"/>
    </location>
</feature>
<dbReference type="GeneID" id="78342292"/>
<gene>
    <name evidence="2" type="ORF">A5CBH24_15710</name>
</gene>
<evidence type="ECO:0000256" key="1">
    <source>
        <dbReference type="SAM" id="MobiDB-lite"/>
    </source>
</evidence>
<reference evidence="3" key="1">
    <citation type="submission" date="2019-06" db="EMBL/GenBank/DDBJ databases">
        <title>Alistipes onderdonkii subsp. vulgaris subsp. nov., Alistipes dispar sp. nov. and Alistipes communis sp. nov., isolated from human faeces, and creation of Alistipes onderdonkii subsp. onderdonkii subsp. nov.</title>
        <authorList>
            <person name="Sakamoto M."/>
            <person name="Ikeyama N."/>
            <person name="Ogata Y."/>
            <person name="Suda W."/>
            <person name="Iino T."/>
            <person name="Hattori M."/>
            <person name="Ohkuma M."/>
        </authorList>
    </citation>
    <scope>NUCLEOTIDE SEQUENCE [LARGE SCALE GENOMIC DNA]</scope>
    <source>
        <strain evidence="3">5CBH24</strain>
    </source>
</reference>
<evidence type="ECO:0000313" key="3">
    <source>
        <dbReference type="Proteomes" id="UP000318946"/>
    </source>
</evidence>
<proteinExistence type="predicted"/>
<dbReference type="AlphaFoldDB" id="A0A4Y1WVV1"/>
<evidence type="ECO:0000313" key="2">
    <source>
        <dbReference type="EMBL" id="BBL04258.1"/>
    </source>
</evidence>
<dbReference type="RefSeq" id="WP_162502285.1">
    <property type="nucleotide sequence ID" value="NZ_AP019735.1"/>
</dbReference>
<dbReference type="EMBL" id="AP019735">
    <property type="protein sequence ID" value="BBL04258.1"/>
    <property type="molecule type" value="Genomic_DNA"/>
</dbReference>
<organism evidence="2 3">
    <name type="scientific">Alistipes communis</name>
    <dbReference type="NCBI Taxonomy" id="2585118"/>
    <lineage>
        <taxon>Bacteria</taxon>
        <taxon>Pseudomonadati</taxon>
        <taxon>Bacteroidota</taxon>
        <taxon>Bacteroidia</taxon>
        <taxon>Bacteroidales</taxon>
        <taxon>Rikenellaceae</taxon>
        <taxon>Alistipes</taxon>
    </lineage>
</organism>
<keyword evidence="3" id="KW-1185">Reference proteome</keyword>
<sequence>MGSRENVGNESGVTSMGRLSTSDPFRAALSTKVVLSGKSNPLREKVPSGRMRVCVANPERGISSCTE</sequence>
<protein>
    <submittedName>
        <fullName evidence="2">Uncharacterized protein</fullName>
    </submittedName>
</protein>
<dbReference type="KEGG" id="acou:A5CBH24_15710"/>
<accession>A0A4Y1WVV1</accession>
<name>A0A4Y1WVV1_9BACT</name>